<dbReference type="SUPFAM" id="SSF81321">
    <property type="entry name" value="Family A G protein-coupled receptor-like"/>
    <property type="match status" value="1"/>
</dbReference>
<keyword evidence="13" id="KW-1185">Reference proteome</keyword>
<dbReference type="InterPro" id="IPR050402">
    <property type="entry name" value="OR51/52/56-like"/>
</dbReference>
<dbReference type="Proteomes" id="UP000007648">
    <property type="component" value="Unassembled WGS sequence"/>
</dbReference>
<evidence type="ECO:0000259" key="11">
    <source>
        <dbReference type="PROSITE" id="PS50262"/>
    </source>
</evidence>
<feature type="transmembrane region" description="Helical" evidence="10">
    <location>
        <begin position="287"/>
        <end position="309"/>
    </location>
</feature>
<evidence type="ECO:0000256" key="10">
    <source>
        <dbReference type="RuleBase" id="RU363047"/>
    </source>
</evidence>
<comment type="similarity">
    <text evidence="9">Belongs to the G-protein coupled receptor 1 family.</text>
</comment>
<keyword evidence="4 9" id="KW-0812">Transmembrane</keyword>
<feature type="transmembrane region" description="Helical" evidence="10">
    <location>
        <begin position="105"/>
        <end position="134"/>
    </location>
</feature>
<evidence type="ECO:0000256" key="1">
    <source>
        <dbReference type="ARBA" id="ARBA00002936"/>
    </source>
</evidence>
<dbReference type="PRINTS" id="PR00245">
    <property type="entry name" value="OLFACTORYR"/>
</dbReference>
<feature type="transmembrane region" description="Helical" evidence="10">
    <location>
        <begin position="72"/>
        <end position="93"/>
    </location>
</feature>
<protein>
    <recommendedName>
        <fullName evidence="10">Olfactory receptor</fullName>
    </recommendedName>
</protein>
<dbReference type="GO" id="GO:0004984">
    <property type="term" value="F:olfactory receptor activity"/>
    <property type="evidence" value="ECO:0007669"/>
    <property type="project" value="InterPro"/>
</dbReference>
<keyword evidence="5 10" id="KW-0552">Olfaction</keyword>
<dbReference type="Gene3D" id="1.20.1070.10">
    <property type="entry name" value="Rhodopsin 7-helix transmembrane proteins"/>
    <property type="match status" value="1"/>
</dbReference>
<dbReference type="InParanoid" id="G3VJD9"/>
<reference evidence="12 13" key="1">
    <citation type="journal article" date="2011" name="Proc. Natl. Acad. Sci. U.S.A.">
        <title>Genetic diversity and population structure of the endangered marsupial Sarcophilus harrisii (Tasmanian devil).</title>
        <authorList>
            <person name="Miller W."/>
            <person name="Hayes V.M."/>
            <person name="Ratan A."/>
            <person name="Petersen D.C."/>
            <person name="Wittekindt N.E."/>
            <person name="Miller J."/>
            <person name="Walenz B."/>
            <person name="Knight J."/>
            <person name="Qi J."/>
            <person name="Zhao F."/>
            <person name="Wang Q."/>
            <person name="Bedoya-Reina O.C."/>
            <person name="Katiyar N."/>
            <person name="Tomsho L.P."/>
            <person name="Kasson L.M."/>
            <person name="Hardie R.A."/>
            <person name="Woodbridge P."/>
            <person name="Tindall E.A."/>
            <person name="Bertelsen M.F."/>
            <person name="Dixon D."/>
            <person name="Pyecroft S."/>
            <person name="Helgen K.M."/>
            <person name="Lesk A.M."/>
            <person name="Pringle T.H."/>
            <person name="Patterson N."/>
            <person name="Zhang Y."/>
            <person name="Kreiss A."/>
            <person name="Woods G.M."/>
            <person name="Jones M.E."/>
            <person name="Schuster S.C."/>
        </authorList>
    </citation>
    <scope>NUCLEOTIDE SEQUENCE [LARGE SCALE GENOMIC DNA]</scope>
</reference>
<dbReference type="PANTHER" id="PTHR26450:SF177">
    <property type="entry name" value="OLFACTORY RECEPTOR 52I1-RELATED"/>
    <property type="match status" value="1"/>
</dbReference>
<organism evidence="12 13">
    <name type="scientific">Sarcophilus harrisii</name>
    <name type="common">Tasmanian devil</name>
    <name type="synonym">Sarcophilus laniarius</name>
    <dbReference type="NCBI Taxonomy" id="9305"/>
    <lineage>
        <taxon>Eukaryota</taxon>
        <taxon>Metazoa</taxon>
        <taxon>Chordata</taxon>
        <taxon>Craniata</taxon>
        <taxon>Vertebrata</taxon>
        <taxon>Euteleostomi</taxon>
        <taxon>Mammalia</taxon>
        <taxon>Metatheria</taxon>
        <taxon>Dasyuromorphia</taxon>
        <taxon>Dasyuridae</taxon>
        <taxon>Sarcophilus</taxon>
    </lineage>
</organism>
<evidence type="ECO:0000256" key="9">
    <source>
        <dbReference type="RuleBase" id="RU000688"/>
    </source>
</evidence>
<evidence type="ECO:0000256" key="2">
    <source>
        <dbReference type="ARBA" id="ARBA00004141"/>
    </source>
</evidence>
<feature type="transmembrane region" description="Helical" evidence="10">
    <location>
        <begin position="39"/>
        <end position="65"/>
    </location>
</feature>
<comment type="function">
    <text evidence="1">Odorant receptor.</text>
</comment>
<name>G3VJD9_SARHA</name>
<feature type="transmembrane region" description="Helical" evidence="10">
    <location>
        <begin position="211"/>
        <end position="235"/>
    </location>
</feature>
<dbReference type="Pfam" id="PF13853">
    <property type="entry name" value="7tm_4"/>
    <property type="match status" value="1"/>
</dbReference>
<sequence>KDDLDEGPSSLVMLESPCNQTSDSSFILMGIPGLERAHLWLAGPLTLMYAVALVGNTLILTVIWVKPTLHEPMFYFLCILAVVDILMATSVAPKMLSIFWSGDGIISFTACFAQMYVVHAATAAETGLLLAMAFDRYVAICKPLHYQTILTPNMMLGIGLAIMVRAILIMTPLSWMIIQLPFCASHVVPHSYCEHMAVAKLACADYMPSSLYSLIGSSIIVGSDVSFITASYTLILQAVFRLSSKDAQFKALSTCGSHVGVMVLYYLPGMISHYVEWFGQDIVPLHTQVLLADFYLVIPPTLNPIIYGLRTKQILKRVLYIIGNSWCIVPRFQWEKS</sequence>
<dbReference type="GO" id="GO:0004930">
    <property type="term" value="F:G protein-coupled receptor activity"/>
    <property type="evidence" value="ECO:0007669"/>
    <property type="project" value="UniProtKB-KW"/>
</dbReference>
<dbReference type="InterPro" id="IPR017452">
    <property type="entry name" value="GPCR_Rhodpsn_7TM"/>
</dbReference>
<evidence type="ECO:0000256" key="8">
    <source>
        <dbReference type="ARBA" id="ARBA00023224"/>
    </source>
</evidence>
<comment type="subcellular location">
    <subcellularLocation>
        <location evidence="10">Cell membrane</location>
        <topology evidence="10">Multi-pass membrane protein</topology>
    </subcellularLocation>
    <subcellularLocation>
        <location evidence="2">Membrane</location>
        <topology evidence="2">Multi-pass membrane protein</topology>
    </subcellularLocation>
</comment>
<evidence type="ECO:0000256" key="5">
    <source>
        <dbReference type="ARBA" id="ARBA00022725"/>
    </source>
</evidence>
<keyword evidence="9" id="KW-0297">G-protein coupled receptor</keyword>
<dbReference type="InterPro" id="IPR000725">
    <property type="entry name" value="Olfact_rcpt"/>
</dbReference>
<keyword evidence="10" id="KW-1003">Cell membrane</keyword>
<dbReference type="PANTHER" id="PTHR26450">
    <property type="entry name" value="OLFACTORY RECEPTOR 56B1-RELATED"/>
    <property type="match status" value="1"/>
</dbReference>
<dbReference type="InterPro" id="IPR000276">
    <property type="entry name" value="GPCR_Rhodpsn"/>
</dbReference>
<keyword evidence="9" id="KW-0675">Receptor</keyword>
<feature type="transmembrane region" description="Helical" evidence="10">
    <location>
        <begin position="247"/>
        <end position="267"/>
    </location>
</feature>
<dbReference type="STRING" id="9305.ENSSHAP00000003294"/>
<keyword evidence="8 9" id="KW-0807">Transducer</keyword>
<keyword evidence="7 10" id="KW-0472">Membrane</keyword>
<dbReference type="PROSITE" id="PS50262">
    <property type="entry name" value="G_PROTEIN_RECEP_F1_2"/>
    <property type="match status" value="1"/>
</dbReference>
<evidence type="ECO:0000313" key="13">
    <source>
        <dbReference type="Proteomes" id="UP000007648"/>
    </source>
</evidence>
<dbReference type="GeneTree" id="ENSGT01150000286987"/>
<keyword evidence="6 10" id="KW-1133">Transmembrane helix</keyword>
<dbReference type="Ensembl" id="ENSSHAT00000003330.2">
    <property type="protein sequence ID" value="ENSSHAP00000003294.2"/>
    <property type="gene ID" value="ENSSHAG00000002900.2"/>
</dbReference>
<dbReference type="eggNOG" id="ENOG502SX3E">
    <property type="taxonomic scope" value="Eukaryota"/>
</dbReference>
<proteinExistence type="inferred from homology"/>
<dbReference type="FunCoup" id="G3VJD9">
    <property type="interactions" value="498"/>
</dbReference>
<dbReference type="PRINTS" id="PR00237">
    <property type="entry name" value="GPCRRHODOPSN"/>
</dbReference>
<evidence type="ECO:0000256" key="7">
    <source>
        <dbReference type="ARBA" id="ARBA00023136"/>
    </source>
</evidence>
<accession>G3VJD9</accession>
<evidence type="ECO:0000256" key="4">
    <source>
        <dbReference type="ARBA" id="ARBA00022692"/>
    </source>
</evidence>
<dbReference type="HOGENOM" id="CLU_012526_0_0_1"/>
<dbReference type="FunFam" id="1.20.1070.10:FF:000006">
    <property type="entry name" value="Olfactory receptor"/>
    <property type="match status" value="1"/>
</dbReference>
<evidence type="ECO:0000256" key="3">
    <source>
        <dbReference type="ARBA" id="ARBA00022606"/>
    </source>
</evidence>
<feature type="domain" description="G-protein coupled receptors family 1 profile" evidence="11">
    <location>
        <begin position="55"/>
        <end position="307"/>
    </location>
</feature>
<dbReference type="GO" id="GO:0005886">
    <property type="term" value="C:plasma membrane"/>
    <property type="evidence" value="ECO:0007669"/>
    <property type="project" value="UniProtKB-SubCell"/>
</dbReference>
<reference evidence="12" key="3">
    <citation type="submission" date="2025-09" db="UniProtKB">
        <authorList>
            <consortium name="Ensembl"/>
        </authorList>
    </citation>
    <scope>IDENTIFICATION</scope>
</reference>
<evidence type="ECO:0000313" key="12">
    <source>
        <dbReference type="Ensembl" id="ENSSHAP00000003294.2"/>
    </source>
</evidence>
<keyword evidence="3 10" id="KW-0716">Sensory transduction</keyword>
<dbReference type="PROSITE" id="PS00237">
    <property type="entry name" value="G_PROTEIN_RECEP_F1_1"/>
    <property type="match status" value="1"/>
</dbReference>
<evidence type="ECO:0000256" key="6">
    <source>
        <dbReference type="ARBA" id="ARBA00022989"/>
    </source>
</evidence>
<dbReference type="AlphaFoldDB" id="G3VJD9"/>
<feature type="transmembrane region" description="Helical" evidence="10">
    <location>
        <begin position="155"/>
        <end position="178"/>
    </location>
</feature>
<reference evidence="12" key="2">
    <citation type="submission" date="2025-08" db="UniProtKB">
        <authorList>
            <consortium name="Ensembl"/>
        </authorList>
    </citation>
    <scope>IDENTIFICATION</scope>
</reference>